<comment type="caution">
    <text evidence="1">The sequence shown here is derived from an EMBL/GenBank/DDBJ whole genome shotgun (WGS) entry which is preliminary data.</text>
</comment>
<name>A0A9P4UKH0_9PEZI</name>
<sequence length="111" mass="12481">MPKPLSRSIKAAYSLPMCVLFIAMQQQGSGVMMMVVMVILLDAADVTSTHRVIHSPRRTWGMQGQTLMVPGILLCVLSGDIASRMRSWEVCCCWEQLPKPPWSIYRAPVCW</sequence>
<dbReference type="Proteomes" id="UP000799441">
    <property type="component" value="Unassembled WGS sequence"/>
</dbReference>
<gene>
    <name evidence="1" type="ORF">K431DRAFT_289549</name>
</gene>
<evidence type="ECO:0000313" key="2">
    <source>
        <dbReference type="Proteomes" id="UP000799441"/>
    </source>
</evidence>
<proteinExistence type="predicted"/>
<accession>A0A9P4UKH0</accession>
<dbReference type="AlphaFoldDB" id="A0A9P4UKH0"/>
<evidence type="ECO:0000313" key="1">
    <source>
        <dbReference type="EMBL" id="KAF2716281.1"/>
    </source>
</evidence>
<organism evidence="1 2">
    <name type="scientific">Polychaeton citri CBS 116435</name>
    <dbReference type="NCBI Taxonomy" id="1314669"/>
    <lineage>
        <taxon>Eukaryota</taxon>
        <taxon>Fungi</taxon>
        <taxon>Dikarya</taxon>
        <taxon>Ascomycota</taxon>
        <taxon>Pezizomycotina</taxon>
        <taxon>Dothideomycetes</taxon>
        <taxon>Dothideomycetidae</taxon>
        <taxon>Capnodiales</taxon>
        <taxon>Capnodiaceae</taxon>
        <taxon>Polychaeton</taxon>
    </lineage>
</organism>
<dbReference type="EMBL" id="MU003883">
    <property type="protein sequence ID" value="KAF2716281.1"/>
    <property type="molecule type" value="Genomic_DNA"/>
</dbReference>
<keyword evidence="2" id="KW-1185">Reference proteome</keyword>
<protein>
    <submittedName>
        <fullName evidence="1">Uncharacterized protein</fullName>
    </submittedName>
</protein>
<reference evidence="1" key="1">
    <citation type="journal article" date="2020" name="Stud. Mycol.">
        <title>101 Dothideomycetes genomes: a test case for predicting lifestyles and emergence of pathogens.</title>
        <authorList>
            <person name="Haridas S."/>
            <person name="Albert R."/>
            <person name="Binder M."/>
            <person name="Bloem J."/>
            <person name="Labutti K."/>
            <person name="Salamov A."/>
            <person name="Andreopoulos B."/>
            <person name="Baker S."/>
            <person name="Barry K."/>
            <person name="Bills G."/>
            <person name="Bluhm B."/>
            <person name="Cannon C."/>
            <person name="Castanera R."/>
            <person name="Culley D."/>
            <person name="Daum C."/>
            <person name="Ezra D."/>
            <person name="Gonzalez J."/>
            <person name="Henrissat B."/>
            <person name="Kuo A."/>
            <person name="Liang C."/>
            <person name="Lipzen A."/>
            <person name="Lutzoni F."/>
            <person name="Magnuson J."/>
            <person name="Mondo S."/>
            <person name="Nolan M."/>
            <person name="Ohm R."/>
            <person name="Pangilinan J."/>
            <person name="Park H.-J."/>
            <person name="Ramirez L."/>
            <person name="Alfaro M."/>
            <person name="Sun H."/>
            <person name="Tritt A."/>
            <person name="Yoshinaga Y."/>
            <person name="Zwiers L.-H."/>
            <person name="Turgeon B."/>
            <person name="Goodwin S."/>
            <person name="Spatafora J."/>
            <person name="Crous P."/>
            <person name="Grigoriev I."/>
        </authorList>
    </citation>
    <scope>NUCLEOTIDE SEQUENCE</scope>
    <source>
        <strain evidence="1">CBS 116435</strain>
    </source>
</reference>